<accession>F5L3Q7</accession>
<keyword evidence="6" id="KW-0007">Acetylation</keyword>
<dbReference type="RefSeq" id="WP_007502608.1">
    <property type="nucleotide sequence ID" value="NZ_AFCE01000054.1"/>
</dbReference>
<dbReference type="GO" id="GO:0005524">
    <property type="term" value="F:ATP binding"/>
    <property type="evidence" value="ECO:0007669"/>
    <property type="project" value="UniProtKB-KW"/>
</dbReference>
<keyword evidence="13" id="KW-1185">Reference proteome</keyword>
<reference evidence="10 12" key="1">
    <citation type="journal article" date="2011" name="J. Bacteriol.">
        <title>Draft genome sequence of the thermoalkaliphilic Caldalkalibacillus thermarum strain TA2.A1.</title>
        <authorList>
            <person name="Kalamorz F."/>
            <person name="Keis S."/>
            <person name="McMillan D.G."/>
            <person name="Olsson K."/>
            <person name="Stanton J.A."/>
            <person name="Stockwell P."/>
            <person name="Black M.A."/>
            <person name="Klingeman D.M."/>
            <person name="Land M.L."/>
            <person name="Han C.S."/>
            <person name="Martin S.L."/>
            <person name="Becher S.A."/>
            <person name="Peddie C.J."/>
            <person name="Morgan H.W."/>
            <person name="Matthies D."/>
            <person name="Preiss L."/>
            <person name="Meier T."/>
            <person name="Brown S.D."/>
            <person name="Cook G.M."/>
        </authorList>
    </citation>
    <scope>NUCLEOTIDE SEQUENCE [LARGE SCALE GENOMIC DNA]</scope>
    <source>
        <strain evidence="10 12">TA2.A1</strain>
    </source>
</reference>
<dbReference type="InterPro" id="IPR032387">
    <property type="entry name" value="ACAS_N"/>
</dbReference>
<evidence type="ECO:0000313" key="10">
    <source>
        <dbReference type="EMBL" id="EGL84028.1"/>
    </source>
</evidence>
<protein>
    <recommendedName>
        <fullName evidence="2">acetate--CoA ligase</fullName>
        <ecNumber evidence="2">6.2.1.1</ecNumber>
    </recommendedName>
</protein>
<dbReference type="Proteomes" id="UP000825179">
    <property type="component" value="Chromosome"/>
</dbReference>
<feature type="domain" description="AMP-binding enzyme C-terminal" evidence="8">
    <location>
        <begin position="550"/>
        <end position="628"/>
    </location>
</feature>
<dbReference type="Gene3D" id="3.30.300.30">
    <property type="match status" value="1"/>
</dbReference>
<dbReference type="SUPFAM" id="SSF56801">
    <property type="entry name" value="Acetyl-CoA synthetase-like"/>
    <property type="match status" value="1"/>
</dbReference>
<evidence type="ECO:0000256" key="1">
    <source>
        <dbReference type="ARBA" id="ARBA00006432"/>
    </source>
</evidence>
<dbReference type="PROSITE" id="PS00455">
    <property type="entry name" value="AMP_BINDING"/>
    <property type="match status" value="1"/>
</dbReference>
<evidence type="ECO:0000259" key="8">
    <source>
        <dbReference type="Pfam" id="PF13193"/>
    </source>
</evidence>
<dbReference type="PANTHER" id="PTHR24095:SF14">
    <property type="entry name" value="ACETYL-COENZYME A SYNTHETASE 1"/>
    <property type="match status" value="1"/>
</dbReference>
<dbReference type="eggNOG" id="COG0365">
    <property type="taxonomic scope" value="Bacteria"/>
</dbReference>
<evidence type="ECO:0000313" key="12">
    <source>
        <dbReference type="Proteomes" id="UP000010716"/>
    </source>
</evidence>
<evidence type="ECO:0000256" key="3">
    <source>
        <dbReference type="ARBA" id="ARBA00022598"/>
    </source>
</evidence>
<organism evidence="10 12">
    <name type="scientific">Caldalkalibacillus thermarum (strain TA2.A1)</name>
    <dbReference type="NCBI Taxonomy" id="986075"/>
    <lineage>
        <taxon>Bacteria</taxon>
        <taxon>Bacillati</taxon>
        <taxon>Bacillota</taxon>
        <taxon>Bacilli</taxon>
        <taxon>Bacillales</taxon>
        <taxon>Bacillaceae</taxon>
        <taxon>Caldalkalibacillus</taxon>
    </lineage>
</organism>
<feature type="domain" description="Acetyl-coenzyme A synthetase N-terminal" evidence="9">
    <location>
        <begin position="50"/>
        <end position="105"/>
    </location>
</feature>
<dbReference type="InterPro" id="IPR042099">
    <property type="entry name" value="ANL_N_sf"/>
</dbReference>
<sequence length="668" mass="74683">MVSARETPSADDRLNEFKHFPVAWEPSEEQIKDANLTRFLKQHGLEDLAQLLKKSTEDLEWFYEAVLKALHIKWHHPYRQVVDLSKGMQWPRWFVGGKTNLVDNCLEKHIESGRGDHPALIWEGEPGDSCEWNYAKLSREVNRLAAGLKALGIDRGDRVGIFLPMLPQTAVALFACAKIGAVVIPIFSGYAADAVAKRLDDCKAKLLITADGFYRRGRIVSMKAVADQALQAVPSVEHQVVVKRAGQEVEWQEGRDIWYDELLKDHHTPVETASLASDEPFMIIYTSGTTGRPKGTVHTHAGFPIKNAIDMYFCFDVKAQDRIFWLTDIGWMMGPWLFLGTTMHGATMVLYEGTPDYPHAERLWQLVEKHQVTVLGIAPTVIRAMMNHGDAWTTRYQLSSLRLLGSTGEPWTAKSWQWFLEKVGRGRCPIINYSGGTEVSGGILGCYPTLPLKPCSFHGPLPGIAADVVDEEGHSVVGSVGELVIRKPFVGMTQSFWQDDQRYLETYWSKWPDVWAHSDWAAVDDDGFWYILGRADDTIKVAGKRVGPSEIESAVSEHPAVSAAAAIGVPDEVKGEVPVLFVVLRSGYSPSEALEQELVGQVTSRLSKALKPHRICFVDDLPRTRNAKIQRRLIRAKYLGQPLGDTSALENPRSLEQIVPLIKDKVTD</sequence>
<keyword evidence="4" id="KW-0547">Nucleotide-binding</keyword>
<reference evidence="11 13" key="2">
    <citation type="journal article" date="2020" name="Extremophiles">
        <title>Genomic analysis of Caldalkalibacillus thermarum TA2.A1 reveals aerobic alkaliphilic metabolism and evolutionary hallmarks linking alkaliphilic bacteria and plant life.</title>
        <authorList>
            <person name="de Jong S.I."/>
            <person name="van den Broek M.A."/>
            <person name="Merkel A.Y."/>
            <person name="de la Torre Cortes P."/>
            <person name="Kalamorz F."/>
            <person name="Cook G.M."/>
            <person name="van Loosdrecht M.C.M."/>
            <person name="McMillan D.G.G."/>
        </authorList>
    </citation>
    <scope>NUCLEOTIDE SEQUENCE [LARGE SCALE GENOMIC DNA]</scope>
    <source>
        <strain evidence="11 13">TA2.A1</strain>
    </source>
</reference>
<evidence type="ECO:0000313" key="13">
    <source>
        <dbReference type="Proteomes" id="UP000825179"/>
    </source>
</evidence>
<dbReference type="Gene3D" id="3.40.50.12780">
    <property type="entry name" value="N-terminal domain of ligase-like"/>
    <property type="match status" value="1"/>
</dbReference>
<dbReference type="InterPro" id="IPR025110">
    <property type="entry name" value="AMP-bd_C"/>
</dbReference>
<dbReference type="Proteomes" id="UP000010716">
    <property type="component" value="Unassembled WGS sequence"/>
</dbReference>
<comment type="similarity">
    <text evidence="1">Belongs to the ATP-dependent AMP-binding enzyme family.</text>
</comment>
<dbReference type="OrthoDB" id="9778383at2"/>
<dbReference type="InterPro" id="IPR020845">
    <property type="entry name" value="AMP-binding_CS"/>
</dbReference>
<dbReference type="AlphaFoldDB" id="F5L3Q7"/>
<feature type="domain" description="AMP-dependent synthetase/ligase" evidence="7">
    <location>
        <begin position="113"/>
        <end position="491"/>
    </location>
</feature>
<dbReference type="InterPro" id="IPR000873">
    <property type="entry name" value="AMP-dep_synth/lig_dom"/>
</dbReference>
<dbReference type="EMBL" id="AFCE01000054">
    <property type="protein sequence ID" value="EGL84028.1"/>
    <property type="molecule type" value="Genomic_DNA"/>
</dbReference>
<gene>
    <name evidence="10" type="ORF">CathTA2_0416</name>
    <name evidence="11" type="ORF">HUR95_02150</name>
</gene>
<dbReference type="Pfam" id="PF00501">
    <property type="entry name" value="AMP-binding"/>
    <property type="match status" value="1"/>
</dbReference>
<evidence type="ECO:0000256" key="6">
    <source>
        <dbReference type="ARBA" id="ARBA00022990"/>
    </source>
</evidence>
<evidence type="ECO:0000259" key="7">
    <source>
        <dbReference type="Pfam" id="PF00501"/>
    </source>
</evidence>
<keyword evidence="5" id="KW-0067">ATP-binding</keyword>
<evidence type="ECO:0000259" key="9">
    <source>
        <dbReference type="Pfam" id="PF16177"/>
    </source>
</evidence>
<dbReference type="PANTHER" id="PTHR24095">
    <property type="entry name" value="ACETYL-COENZYME A SYNTHETASE"/>
    <property type="match status" value="1"/>
</dbReference>
<keyword evidence="3 10" id="KW-0436">Ligase</keyword>
<dbReference type="EC" id="6.2.1.1" evidence="2"/>
<proteinExistence type="inferred from homology"/>
<dbReference type="Pfam" id="PF13193">
    <property type="entry name" value="AMP-binding_C"/>
    <property type="match status" value="1"/>
</dbReference>
<evidence type="ECO:0000256" key="4">
    <source>
        <dbReference type="ARBA" id="ARBA00022741"/>
    </source>
</evidence>
<dbReference type="GO" id="GO:0006085">
    <property type="term" value="P:acetyl-CoA biosynthetic process"/>
    <property type="evidence" value="ECO:0007669"/>
    <property type="project" value="TreeGrafter"/>
</dbReference>
<dbReference type="KEGG" id="cthu:HUR95_02150"/>
<dbReference type="EMBL" id="CP082237">
    <property type="protein sequence ID" value="QZT34238.1"/>
    <property type="molecule type" value="Genomic_DNA"/>
</dbReference>
<evidence type="ECO:0000256" key="2">
    <source>
        <dbReference type="ARBA" id="ARBA00013275"/>
    </source>
</evidence>
<name>F5L3Q7_CALTT</name>
<dbReference type="InterPro" id="IPR045851">
    <property type="entry name" value="AMP-bd_C_sf"/>
</dbReference>
<evidence type="ECO:0000256" key="5">
    <source>
        <dbReference type="ARBA" id="ARBA00022840"/>
    </source>
</evidence>
<reference evidence="11" key="3">
    <citation type="submission" date="2021-08" db="EMBL/GenBank/DDBJ databases">
        <authorList>
            <person name="de Jong S."/>
            <person name="van den Broek M."/>
            <person name="Merkel A."/>
            <person name="de la Torre Cortes P."/>
            <person name="Kalamorz F."/>
            <person name="Cook G."/>
            <person name="van Loosdrecht M."/>
            <person name="McMillan D."/>
        </authorList>
    </citation>
    <scope>NUCLEOTIDE SEQUENCE</scope>
    <source>
        <strain evidence="11">TA2.A1</strain>
    </source>
</reference>
<dbReference type="Pfam" id="PF16177">
    <property type="entry name" value="ACAS_N"/>
    <property type="match status" value="1"/>
</dbReference>
<evidence type="ECO:0000313" key="11">
    <source>
        <dbReference type="EMBL" id="QZT34238.1"/>
    </source>
</evidence>
<dbReference type="GO" id="GO:0003987">
    <property type="term" value="F:acetate-CoA ligase activity"/>
    <property type="evidence" value="ECO:0007669"/>
    <property type="project" value="UniProtKB-EC"/>
</dbReference>